<sequence>MVSYIFYFATEPVVQNKGGICLKVDLHMHTKKCKRGDSSKRNIKPEDLISKLTDNNVSICSITNHNHFDLDEFNTIYHSDINFCIFPGIELDIKFDNFHYHIVLVCNPKKADLFNETFDNESNRDYDSYFLTYNELIQKVTSFSPDDLILIPHFLDKDKERSFNIHNKNRLKEDLKSYIIFLETGNMKSMGIINDHNEISLLGSDVTDWEKYSNYYLPEIKFNITSFEKLIELAKDPSLFIKLLLQDSKHFKIRLPKSEISIYEDINVVFGEKGSGKTVLLEDYIYPYFNSSGFKTIFHEGKDYNDLYKQLIKEYEDAVSIPKDKTEILIQNLTDILGYHEHLPKNFITNFKEHRSKTLKNKKAQLIKKFYSKFSNDTVINFSSFISQINTNNTHINSVIDLNNSTDRDPNKKEKLNIELQDLKEHLLTQSINKYKMYFSSKNTESFLESLKNSISKKTGTTHLYNNIGFSKLVSSRLTRLENNHSFKKLINQTELEHNQTLGYLPQKGKITLNTKVSFLKSSDKFGEDSPYDKNSIKRNREIVKKLEDFNVLSYRNINDYFDIEEKSIDPEEFISQTLKKQSLVKINETENYKPSEGEQAILTISSILEDTSYDCYIFDEIERGLGNKYITTYLIPKIKYLRSLGKIIVLSTHNSNIAVNTLPITTLYCNYDVEDKNIYYVGNMYSNCLEGVVDSQILTWEDKALIHLEGNANMFNVRRNVYGI</sequence>
<dbReference type="AlphaFoldDB" id="A0A6C0MYV6"/>
<dbReference type="Gene3D" id="3.20.20.140">
    <property type="entry name" value="Metal-dependent hydrolases"/>
    <property type="match status" value="1"/>
</dbReference>
<evidence type="ECO:0000313" key="1">
    <source>
        <dbReference type="EMBL" id="QHV83351.1"/>
    </source>
</evidence>
<geneLocation type="plasmid" evidence="1">
    <name>p17Sau58</name>
</geneLocation>
<organism evidence="1">
    <name type="scientific">Staphylococcus aureus</name>
    <dbReference type="NCBI Taxonomy" id="1280"/>
    <lineage>
        <taxon>Bacteria</taxon>
        <taxon>Bacillati</taxon>
        <taxon>Bacillota</taxon>
        <taxon>Bacilli</taxon>
        <taxon>Bacillales</taxon>
        <taxon>Staphylococcaceae</taxon>
        <taxon>Staphylococcus</taxon>
    </lineage>
</organism>
<protein>
    <submittedName>
        <fullName evidence="1">Uncharacterized protein</fullName>
    </submittedName>
</protein>
<proteinExistence type="predicted"/>
<gene>
    <name evidence="1" type="ORF">GDHIPJEI_00011</name>
</gene>
<keyword evidence="1" id="KW-0614">Plasmid</keyword>
<dbReference type="EMBL" id="MK992499">
    <property type="protein sequence ID" value="QHV83351.1"/>
    <property type="molecule type" value="Genomic_DNA"/>
</dbReference>
<dbReference type="RefSeq" id="WP_258554673.1">
    <property type="nucleotide sequence ID" value="NZ_MK992499.1"/>
</dbReference>
<dbReference type="InterPro" id="IPR027417">
    <property type="entry name" value="P-loop_NTPase"/>
</dbReference>
<accession>A0A6C0MYV6</accession>
<name>A0A6C0MYV6_STAAU</name>
<dbReference type="SUPFAM" id="SSF89550">
    <property type="entry name" value="PHP domain-like"/>
    <property type="match status" value="1"/>
</dbReference>
<dbReference type="SUPFAM" id="SSF52540">
    <property type="entry name" value="P-loop containing nucleoside triphosphate hydrolases"/>
    <property type="match status" value="1"/>
</dbReference>
<dbReference type="InterPro" id="IPR016195">
    <property type="entry name" value="Pol/histidinol_Pase-like"/>
</dbReference>
<reference evidence="1" key="1">
    <citation type="submission" date="2019-05" db="EMBL/GenBank/DDBJ databases">
        <authorList>
            <person name="Corredor Z.L."/>
            <person name="De la Hoz M.C."/>
            <person name="Reyes N."/>
            <person name="Marquez-Ortiz R.A."/>
            <person name="Tovar C."/>
            <person name="Moreno J."/>
            <person name="Montes O."/>
            <person name="Vanegas N."/>
            <person name="Escobar-Perez J."/>
        </authorList>
    </citation>
    <scope>NUCLEOTIDE SEQUENCE</scope>
    <source>
        <strain evidence="1">17Sau58</strain>
        <plasmid evidence="1">p17Sau58</plasmid>
    </source>
</reference>